<dbReference type="AlphaFoldDB" id="A0A5B7GHM4"/>
<name>A0A5B7GHM4_PORTR</name>
<protein>
    <submittedName>
        <fullName evidence="1">Uncharacterized protein</fullName>
    </submittedName>
</protein>
<gene>
    <name evidence="1" type="ORF">E2C01_051069</name>
</gene>
<reference evidence="1 2" key="1">
    <citation type="submission" date="2019-05" db="EMBL/GenBank/DDBJ databases">
        <title>Another draft genome of Portunus trituberculatus and its Hox gene families provides insights of decapod evolution.</title>
        <authorList>
            <person name="Jeong J.-H."/>
            <person name="Song I."/>
            <person name="Kim S."/>
            <person name="Choi T."/>
            <person name="Kim D."/>
            <person name="Ryu S."/>
            <person name="Kim W."/>
        </authorList>
    </citation>
    <scope>NUCLEOTIDE SEQUENCE [LARGE SCALE GENOMIC DNA]</scope>
    <source>
        <tissue evidence="1">Muscle</tissue>
    </source>
</reference>
<accession>A0A5B7GHM4</accession>
<sequence length="212" mass="24473">MKHGYDERTGCRLACKCSDAYPKMCNASLQKRECMNKKCTYMHIKCTKRKYQFPQEQPYGAKHGQSTGIKKNAIKNIETPEAAKDCRPRNKMEICKWGCERCTFFKQNSGKPGRAAETDAKNDAVYDGKNEVARQVKKRVLQSPLNLIKFITGSIRGLYPRCNQNKVLLLQEITEQDKLSFIALKETHLHEEIIDAEININNFSIYRTDRKD</sequence>
<evidence type="ECO:0000313" key="2">
    <source>
        <dbReference type="Proteomes" id="UP000324222"/>
    </source>
</evidence>
<organism evidence="1 2">
    <name type="scientific">Portunus trituberculatus</name>
    <name type="common">Swimming crab</name>
    <name type="synonym">Neptunus trituberculatus</name>
    <dbReference type="NCBI Taxonomy" id="210409"/>
    <lineage>
        <taxon>Eukaryota</taxon>
        <taxon>Metazoa</taxon>
        <taxon>Ecdysozoa</taxon>
        <taxon>Arthropoda</taxon>
        <taxon>Crustacea</taxon>
        <taxon>Multicrustacea</taxon>
        <taxon>Malacostraca</taxon>
        <taxon>Eumalacostraca</taxon>
        <taxon>Eucarida</taxon>
        <taxon>Decapoda</taxon>
        <taxon>Pleocyemata</taxon>
        <taxon>Brachyura</taxon>
        <taxon>Eubrachyura</taxon>
        <taxon>Portunoidea</taxon>
        <taxon>Portunidae</taxon>
        <taxon>Portuninae</taxon>
        <taxon>Portunus</taxon>
    </lineage>
</organism>
<proteinExistence type="predicted"/>
<keyword evidence="2" id="KW-1185">Reference proteome</keyword>
<comment type="caution">
    <text evidence="1">The sequence shown here is derived from an EMBL/GenBank/DDBJ whole genome shotgun (WGS) entry which is preliminary data.</text>
</comment>
<evidence type="ECO:0000313" key="1">
    <source>
        <dbReference type="EMBL" id="MPC57096.1"/>
    </source>
</evidence>
<dbReference type="EMBL" id="VSRR010014503">
    <property type="protein sequence ID" value="MPC57096.1"/>
    <property type="molecule type" value="Genomic_DNA"/>
</dbReference>
<dbReference type="Proteomes" id="UP000324222">
    <property type="component" value="Unassembled WGS sequence"/>
</dbReference>